<dbReference type="SUPFAM" id="SSF56935">
    <property type="entry name" value="Porins"/>
    <property type="match status" value="1"/>
</dbReference>
<evidence type="ECO:0000256" key="1">
    <source>
        <dbReference type="ARBA" id="ARBA00004571"/>
    </source>
</evidence>
<sequence>MYKCRSKQLRGQLLYLMQLTFCQLILLAFFGNLAAGGILPGQSLLDKKVTLNLKNVGLGEVLSELEKNTSVKFIYSQEQIKASRKVSFSSRNENLRTALTRLLVPLEIEYNVMASRIVLKSAREKESETKLLNDASVDKTIKGKVTDEKGDPMIGVNVLAKGTSAGTSTDVNGEFSLNVPDQATTLVISFIGYMAQEVSIDSRTRVDITMKEDNQSLSEVVVVGYGSQLKREVTGSVQTVKAEDIKDLPVAQVTQKLQGRLAGVQINQATGKPGQGMSVRIRGQVSVSAGSDPLYVIDGFPITGTIGNINPDEIEDISILKDAASTSLYGSRAANGVVLITTKTAKPGKTNVTFSAYYGTQKVPMKGRLEMMNAEEFALFKKQSFEDAGDPVPEIFSDPAKYRSKNNDWYDAVLRRAPIQSYNLTVASHKEKMSSTLVAGIFNQQGVVINNEYKRYTLRLNNKYDLTDKLSIGFNIAPQYVFDNTPRTDGDRGTGILFNALHTWPIMPIRDANGDLTLYNTLPGATGNIYNYPNWVRAAKELTNETRDINLLGNAYVQFEPIKGLKLRSSLNVEYLNRKWFFFNPSTATSAMNVPVPTTAVSTRQSLENMGWLNENLATYNKSIGDHNFEILAGFTMQRFRQEFARIQGDTYADDRLPTIQGALNIARGGTLNGINEWTLASYISRLTYNYKGKYLFTAAVRADGSSRFGISNQWGTFPSASVGWVLSDEAFMESVRPVSFAKFRASYGVIGNNNLGNYTQRALINSTVNVAFGDRVHTGAAVTSIANPHLGWETTHQFDAGLDLGLFNDRIQFIYDFYTKRTTNLLYNVQLPQESGFSFFPDNIGEIKFWGHEFSITSKNFVGAFKWNTNFNISFNRNKVTKLADGIDRVYGSFHITKVGEPFGQFYGLVKDGYYRDEAELKNSAVVPGRSVVGGIKYRDLNNDGVITNGGDKDDRTIIGNPFPDFTYGITNSIKYKNFDFEITGSGSQGNELWMRHLYSTANLDGVFNMVRKANDRYRAQRNPDGTYTTITPGAGLFGQTARRDGNLTGLERDWNSSHFIFDASFFTIKNITLGYTFNANKAKARYFTSARLYGSIQQAYVFTKYWGGNNPETSGNGGGDNDGGNLSQGVDFSNYPVPRTFTIGVNLNF</sequence>
<evidence type="ECO:0000256" key="7">
    <source>
        <dbReference type="PROSITE-ProRule" id="PRU01360"/>
    </source>
</evidence>
<comment type="caution">
    <text evidence="9">The sequence shown here is derived from an EMBL/GenBank/DDBJ whole genome shotgun (WGS) entry which is preliminary data.</text>
</comment>
<accession>A0ABP8LWT5</accession>
<dbReference type="InterPro" id="IPR036942">
    <property type="entry name" value="Beta-barrel_TonB_sf"/>
</dbReference>
<evidence type="ECO:0000313" key="10">
    <source>
        <dbReference type="Proteomes" id="UP001501508"/>
    </source>
</evidence>
<name>A0ABP8LWT5_9BACT</name>
<keyword evidence="9" id="KW-0675">Receptor</keyword>
<comment type="subcellular location">
    <subcellularLocation>
        <location evidence="1 7">Cell outer membrane</location>
        <topology evidence="1 7">Multi-pass membrane protein</topology>
    </subcellularLocation>
</comment>
<dbReference type="PROSITE" id="PS52016">
    <property type="entry name" value="TONB_DEPENDENT_REC_3"/>
    <property type="match status" value="1"/>
</dbReference>
<evidence type="ECO:0000256" key="6">
    <source>
        <dbReference type="ARBA" id="ARBA00023237"/>
    </source>
</evidence>
<dbReference type="Gene3D" id="2.40.170.20">
    <property type="entry name" value="TonB-dependent receptor, beta-barrel domain"/>
    <property type="match status" value="1"/>
</dbReference>
<keyword evidence="5 7" id="KW-0472">Membrane</keyword>
<keyword evidence="4 7" id="KW-0812">Transmembrane</keyword>
<organism evidence="9 10">
    <name type="scientific">Ravibacter arvi</name>
    <dbReference type="NCBI Taxonomy" id="2051041"/>
    <lineage>
        <taxon>Bacteria</taxon>
        <taxon>Pseudomonadati</taxon>
        <taxon>Bacteroidota</taxon>
        <taxon>Cytophagia</taxon>
        <taxon>Cytophagales</taxon>
        <taxon>Spirosomataceae</taxon>
        <taxon>Ravibacter</taxon>
    </lineage>
</organism>
<keyword evidence="2 7" id="KW-0813">Transport</keyword>
<evidence type="ECO:0000256" key="4">
    <source>
        <dbReference type="ARBA" id="ARBA00022692"/>
    </source>
</evidence>
<dbReference type="InterPro" id="IPR008969">
    <property type="entry name" value="CarboxyPept-like_regulatory"/>
</dbReference>
<evidence type="ECO:0000256" key="3">
    <source>
        <dbReference type="ARBA" id="ARBA00022452"/>
    </source>
</evidence>
<keyword evidence="6 7" id="KW-0998">Cell outer membrane</keyword>
<evidence type="ECO:0000313" key="9">
    <source>
        <dbReference type="EMBL" id="GAA4439022.1"/>
    </source>
</evidence>
<dbReference type="Proteomes" id="UP001501508">
    <property type="component" value="Unassembled WGS sequence"/>
</dbReference>
<dbReference type="NCBIfam" id="TIGR04056">
    <property type="entry name" value="OMP_RagA_SusC"/>
    <property type="match status" value="1"/>
</dbReference>
<dbReference type="Gene3D" id="2.60.40.1120">
    <property type="entry name" value="Carboxypeptidase-like, regulatory domain"/>
    <property type="match status" value="1"/>
</dbReference>
<comment type="similarity">
    <text evidence="7">Belongs to the TonB-dependent receptor family.</text>
</comment>
<evidence type="ECO:0000259" key="8">
    <source>
        <dbReference type="Pfam" id="PF07715"/>
    </source>
</evidence>
<protein>
    <submittedName>
        <fullName evidence="9">TonB-dependent receptor</fullName>
    </submittedName>
</protein>
<dbReference type="Pfam" id="PF13715">
    <property type="entry name" value="CarbopepD_reg_2"/>
    <property type="match status" value="1"/>
</dbReference>
<evidence type="ECO:0000256" key="2">
    <source>
        <dbReference type="ARBA" id="ARBA00022448"/>
    </source>
</evidence>
<dbReference type="Pfam" id="PF07715">
    <property type="entry name" value="Plug"/>
    <property type="match status" value="1"/>
</dbReference>
<keyword evidence="10" id="KW-1185">Reference proteome</keyword>
<dbReference type="SUPFAM" id="SSF49464">
    <property type="entry name" value="Carboxypeptidase regulatory domain-like"/>
    <property type="match status" value="1"/>
</dbReference>
<dbReference type="InterPro" id="IPR012910">
    <property type="entry name" value="Plug_dom"/>
</dbReference>
<proteinExistence type="inferred from homology"/>
<keyword evidence="3 7" id="KW-1134">Transmembrane beta strand</keyword>
<dbReference type="InterPro" id="IPR039426">
    <property type="entry name" value="TonB-dep_rcpt-like"/>
</dbReference>
<dbReference type="InterPro" id="IPR023997">
    <property type="entry name" value="TonB-dep_OMP_SusC/RagA_CS"/>
</dbReference>
<feature type="domain" description="TonB-dependent receptor plug" evidence="8">
    <location>
        <begin position="230"/>
        <end position="337"/>
    </location>
</feature>
<evidence type="ECO:0000256" key="5">
    <source>
        <dbReference type="ARBA" id="ARBA00023136"/>
    </source>
</evidence>
<dbReference type="InterPro" id="IPR023996">
    <property type="entry name" value="TonB-dep_OMP_SusC/RagA"/>
</dbReference>
<gene>
    <name evidence="9" type="ORF">GCM10023091_20620</name>
</gene>
<dbReference type="EMBL" id="BAABEY010000020">
    <property type="protein sequence ID" value="GAA4439022.1"/>
    <property type="molecule type" value="Genomic_DNA"/>
</dbReference>
<reference evidence="10" key="1">
    <citation type="journal article" date="2019" name="Int. J. Syst. Evol. Microbiol.">
        <title>The Global Catalogue of Microorganisms (GCM) 10K type strain sequencing project: providing services to taxonomists for standard genome sequencing and annotation.</title>
        <authorList>
            <consortium name="The Broad Institute Genomics Platform"/>
            <consortium name="The Broad Institute Genome Sequencing Center for Infectious Disease"/>
            <person name="Wu L."/>
            <person name="Ma J."/>
        </authorList>
    </citation>
    <scope>NUCLEOTIDE SEQUENCE [LARGE SCALE GENOMIC DNA]</scope>
    <source>
        <strain evidence="10">JCM 31920</strain>
    </source>
</reference>
<dbReference type="Gene3D" id="2.170.130.10">
    <property type="entry name" value="TonB-dependent receptor, plug domain"/>
    <property type="match status" value="1"/>
</dbReference>
<dbReference type="InterPro" id="IPR037066">
    <property type="entry name" value="Plug_dom_sf"/>
</dbReference>
<dbReference type="NCBIfam" id="TIGR04057">
    <property type="entry name" value="SusC_RagA_signa"/>
    <property type="match status" value="1"/>
</dbReference>